<dbReference type="HOGENOM" id="CLU_1579566_0_0_1"/>
<accession>L8WML5</accession>
<organism evidence="1 2">
    <name type="scientific">Thanatephorus cucumeris (strain AG1-IA)</name>
    <name type="common">Rice sheath blight fungus</name>
    <name type="synonym">Rhizoctonia solani</name>
    <dbReference type="NCBI Taxonomy" id="983506"/>
    <lineage>
        <taxon>Eukaryota</taxon>
        <taxon>Fungi</taxon>
        <taxon>Dikarya</taxon>
        <taxon>Basidiomycota</taxon>
        <taxon>Agaricomycotina</taxon>
        <taxon>Agaricomycetes</taxon>
        <taxon>Cantharellales</taxon>
        <taxon>Ceratobasidiaceae</taxon>
        <taxon>Rhizoctonia</taxon>
        <taxon>Rhizoctonia solani AG-1</taxon>
    </lineage>
</organism>
<reference evidence="1 2" key="1">
    <citation type="journal article" date="2013" name="Nat. Commun.">
        <title>The evolution and pathogenic mechanisms of the rice sheath blight pathogen.</title>
        <authorList>
            <person name="Zheng A."/>
            <person name="Lin R."/>
            <person name="Xu L."/>
            <person name="Qin P."/>
            <person name="Tang C."/>
            <person name="Ai P."/>
            <person name="Zhang D."/>
            <person name="Liu Y."/>
            <person name="Sun Z."/>
            <person name="Feng H."/>
            <person name="Wang Y."/>
            <person name="Chen Y."/>
            <person name="Liang X."/>
            <person name="Fu R."/>
            <person name="Li Q."/>
            <person name="Zhang J."/>
            <person name="Yu X."/>
            <person name="Xie Z."/>
            <person name="Ding L."/>
            <person name="Guan P."/>
            <person name="Tang J."/>
            <person name="Liang Y."/>
            <person name="Wang S."/>
            <person name="Deng Q."/>
            <person name="Li S."/>
            <person name="Zhu J."/>
            <person name="Wang L."/>
            <person name="Liu H."/>
            <person name="Li P."/>
        </authorList>
    </citation>
    <scope>NUCLEOTIDE SEQUENCE [LARGE SCALE GENOMIC DNA]</scope>
    <source>
        <strain evidence="2">AG-1 IA</strain>
    </source>
</reference>
<evidence type="ECO:0000313" key="2">
    <source>
        <dbReference type="Proteomes" id="UP000011668"/>
    </source>
</evidence>
<comment type="caution">
    <text evidence="1">The sequence shown here is derived from an EMBL/GenBank/DDBJ whole genome shotgun (WGS) entry which is preliminary data.</text>
</comment>
<evidence type="ECO:0000313" key="1">
    <source>
        <dbReference type="EMBL" id="ELU38033.1"/>
    </source>
</evidence>
<keyword evidence="2" id="KW-1185">Reference proteome</keyword>
<dbReference type="AlphaFoldDB" id="L8WML5"/>
<proteinExistence type="predicted"/>
<name>L8WML5_THACA</name>
<dbReference type="Proteomes" id="UP000011668">
    <property type="component" value="Unassembled WGS sequence"/>
</dbReference>
<protein>
    <submittedName>
        <fullName evidence="1">Uncharacterized protein</fullName>
    </submittedName>
</protein>
<sequence length="169" mass="19320">MVLWAHSECARTPKAAQCSYGCKIYMGQYLWMSGSLASSTSLGSPVRLRRPLGGEFLTYYSALRITMMFEWAATHLGILSLNSMSRVNRRWGGRWRPLIWAYSTWGWIRSDHPSMHIHSFEPHACFLKGICHTEFRGHTLAVQDHCKALELVKWHDDELDGAQYTNGGL</sequence>
<gene>
    <name evidence="1" type="ORF">AG1IA_07939</name>
</gene>
<dbReference type="EMBL" id="AFRT01002295">
    <property type="protein sequence ID" value="ELU38033.1"/>
    <property type="molecule type" value="Genomic_DNA"/>
</dbReference>